<reference evidence="1 2" key="1">
    <citation type="submission" date="2016-04" db="EMBL/GenBank/DDBJ databases">
        <title>ATOL: Assembling a taxonomically balanced genome-scale reconstruction of the evolutionary history of the Enterobacteriaceae.</title>
        <authorList>
            <person name="Plunkett G.III."/>
            <person name="Neeno-Eckwall E.C."/>
            <person name="Glasner J.D."/>
            <person name="Perna N.T."/>
        </authorList>
    </citation>
    <scope>NUCLEOTIDE SEQUENCE [LARGE SCALE GENOMIC DNA]</scope>
    <source>
        <strain evidence="1 2">ATCC 12841</strain>
    </source>
</reference>
<name>A0AA91EFR3_9GAMM</name>
<evidence type="ECO:0000313" key="1">
    <source>
        <dbReference type="EMBL" id="OAT58325.1"/>
    </source>
</evidence>
<comment type="caution">
    <text evidence="1">The sequence shown here is derived from an EMBL/GenBank/DDBJ whole genome shotgun (WGS) entry which is preliminary data.</text>
</comment>
<protein>
    <submittedName>
        <fullName evidence="1">Uncharacterized protein</fullName>
    </submittedName>
</protein>
<accession>A0AA91EFR3</accession>
<evidence type="ECO:0000313" key="2">
    <source>
        <dbReference type="Proteomes" id="UP000078431"/>
    </source>
</evidence>
<dbReference type="AlphaFoldDB" id="A0AA91EFR3"/>
<dbReference type="Proteomes" id="UP000078431">
    <property type="component" value="Unassembled WGS sequence"/>
</dbReference>
<dbReference type="Gene3D" id="2.60.200.60">
    <property type="match status" value="2"/>
</dbReference>
<organism evidence="1 2">
    <name type="scientific">Obesumbacterium proteus ATCC 12841</name>
    <dbReference type="NCBI Taxonomy" id="1354268"/>
    <lineage>
        <taxon>Bacteria</taxon>
        <taxon>Pseudomonadati</taxon>
        <taxon>Pseudomonadota</taxon>
        <taxon>Gammaproteobacteria</taxon>
        <taxon>Enterobacterales</taxon>
        <taxon>Hafniaceae</taxon>
        <taxon>Obesumbacterium</taxon>
    </lineage>
</organism>
<dbReference type="Pfam" id="PF05488">
    <property type="entry name" value="PAAR_motif"/>
    <property type="match status" value="1"/>
</dbReference>
<dbReference type="RefSeq" id="WP_061554951.1">
    <property type="nucleotide sequence ID" value="NZ_LXEX01000043.1"/>
</dbReference>
<sequence length="92" mass="8976">MGVPVALLGHQHVCPIPFHVGGPIIQGDPALTVNGIPVALVGHKCVCAVGGPDSIATGSPLLTVNGIAVAVMGSSTKHGGVIVQGDPCLIIG</sequence>
<gene>
    <name evidence="1" type="ORF">M993_02860</name>
</gene>
<dbReference type="InterPro" id="IPR008727">
    <property type="entry name" value="PAAR_motif"/>
</dbReference>
<keyword evidence="2" id="KW-1185">Reference proteome</keyword>
<proteinExistence type="predicted"/>
<dbReference type="EMBL" id="LXEX01000043">
    <property type="protein sequence ID" value="OAT58325.1"/>
    <property type="molecule type" value="Genomic_DNA"/>
</dbReference>